<dbReference type="InterPro" id="IPR015943">
    <property type="entry name" value="WD40/YVTN_repeat-like_dom_sf"/>
</dbReference>
<reference evidence="2" key="2">
    <citation type="submission" date="2015-01" db="EMBL/GenBank/DDBJ databases">
        <title>Evolutionary Origins and Diversification of the Mycorrhizal Mutualists.</title>
        <authorList>
            <consortium name="DOE Joint Genome Institute"/>
            <consortium name="Mycorrhizal Genomics Consortium"/>
            <person name="Kohler A."/>
            <person name="Kuo A."/>
            <person name="Nagy L.G."/>
            <person name="Floudas D."/>
            <person name="Copeland A."/>
            <person name="Barry K.W."/>
            <person name="Cichocki N."/>
            <person name="Veneault-Fourrey C."/>
            <person name="LaButti K."/>
            <person name="Lindquist E.A."/>
            <person name="Lipzen A."/>
            <person name="Lundell T."/>
            <person name="Morin E."/>
            <person name="Murat C."/>
            <person name="Riley R."/>
            <person name="Ohm R."/>
            <person name="Sun H."/>
            <person name="Tunlid A."/>
            <person name="Henrissat B."/>
            <person name="Grigoriev I.V."/>
            <person name="Hibbett D.S."/>
            <person name="Martin F."/>
        </authorList>
    </citation>
    <scope>NUCLEOTIDE SEQUENCE [LARGE SCALE GENOMIC DNA]</scope>
    <source>
        <strain evidence="2">Zn</strain>
    </source>
</reference>
<keyword evidence="2" id="KW-1185">Reference proteome</keyword>
<dbReference type="AlphaFoldDB" id="A0A0C3GRQ5"/>
<proteinExistence type="predicted"/>
<evidence type="ECO:0000313" key="1">
    <source>
        <dbReference type="EMBL" id="KIM93121.1"/>
    </source>
</evidence>
<dbReference type="Gene3D" id="2.130.10.10">
    <property type="entry name" value="YVTN repeat-like/Quinoprotein amine dehydrogenase"/>
    <property type="match status" value="1"/>
</dbReference>
<dbReference type="Proteomes" id="UP000054321">
    <property type="component" value="Unassembled WGS sequence"/>
</dbReference>
<dbReference type="HOGENOM" id="CLU_973500_0_0_1"/>
<accession>A0A0C3GRQ5</accession>
<organism evidence="1 2">
    <name type="scientific">Oidiodendron maius (strain Zn)</name>
    <dbReference type="NCBI Taxonomy" id="913774"/>
    <lineage>
        <taxon>Eukaryota</taxon>
        <taxon>Fungi</taxon>
        <taxon>Dikarya</taxon>
        <taxon>Ascomycota</taxon>
        <taxon>Pezizomycotina</taxon>
        <taxon>Leotiomycetes</taxon>
        <taxon>Leotiomycetes incertae sedis</taxon>
        <taxon>Myxotrichaceae</taxon>
        <taxon>Oidiodendron</taxon>
    </lineage>
</organism>
<dbReference type="EMBL" id="KN832899">
    <property type="protein sequence ID" value="KIM93121.1"/>
    <property type="molecule type" value="Genomic_DNA"/>
</dbReference>
<protein>
    <submittedName>
        <fullName evidence="1">Uncharacterized protein</fullName>
    </submittedName>
</protein>
<dbReference type="InParanoid" id="A0A0C3GRQ5"/>
<gene>
    <name evidence="1" type="ORF">OIDMADRAFT_36049</name>
</gene>
<reference evidence="1 2" key="1">
    <citation type="submission" date="2014-04" db="EMBL/GenBank/DDBJ databases">
        <authorList>
            <consortium name="DOE Joint Genome Institute"/>
            <person name="Kuo A."/>
            <person name="Martino E."/>
            <person name="Perotto S."/>
            <person name="Kohler A."/>
            <person name="Nagy L.G."/>
            <person name="Floudas D."/>
            <person name="Copeland A."/>
            <person name="Barry K.W."/>
            <person name="Cichocki N."/>
            <person name="Veneault-Fourrey C."/>
            <person name="LaButti K."/>
            <person name="Lindquist E.A."/>
            <person name="Lipzen A."/>
            <person name="Lundell T."/>
            <person name="Morin E."/>
            <person name="Murat C."/>
            <person name="Sun H."/>
            <person name="Tunlid A."/>
            <person name="Henrissat B."/>
            <person name="Grigoriev I.V."/>
            <person name="Hibbett D.S."/>
            <person name="Martin F."/>
            <person name="Nordberg H.P."/>
            <person name="Cantor M.N."/>
            <person name="Hua S.X."/>
        </authorList>
    </citation>
    <scope>NUCLEOTIDE SEQUENCE [LARGE SCALE GENOMIC DNA]</scope>
    <source>
        <strain evidence="1 2">Zn</strain>
    </source>
</reference>
<evidence type="ECO:0000313" key="2">
    <source>
        <dbReference type="Proteomes" id="UP000054321"/>
    </source>
</evidence>
<sequence>MSASFNGVDIYIITDKQTGYRFDVNLKLKDELPLAGLIKPVVCHGFHSNRLTCGHATSITVIDTRRSALLRNIQLGPRDTVSDLSTSEKFIAAGTIDGKVYLFDSMRNRLNFTAGGYVHSVSIHRSMILAATSTRIYIWSLSKSGQPLGLKCYNINPDDDILWACFNPFECRTGSIPFLLGRSSQHSTWERDFRPMIKRRYSLVRRELILSVTGKSEKKLNIRGLPSKQIIQSIPLEGEPQMLWSDHRNLFVVYLGSSMVETMKIRHYGFPAACFESVSLLLADGP</sequence>
<name>A0A0C3GRQ5_OIDMZ</name>
<dbReference type="SUPFAM" id="SSF69322">
    <property type="entry name" value="Tricorn protease domain 2"/>
    <property type="match status" value="1"/>
</dbReference>